<name>A0AAV7RR14_PLEWA</name>
<evidence type="ECO:0000313" key="3">
    <source>
        <dbReference type="Proteomes" id="UP001066276"/>
    </source>
</evidence>
<feature type="compositionally biased region" description="Pro residues" evidence="1">
    <location>
        <begin position="1"/>
        <end position="11"/>
    </location>
</feature>
<feature type="region of interest" description="Disordered" evidence="1">
    <location>
        <begin position="76"/>
        <end position="98"/>
    </location>
</feature>
<proteinExistence type="predicted"/>
<dbReference type="Proteomes" id="UP001066276">
    <property type="component" value="Chromosome 5"/>
</dbReference>
<dbReference type="EMBL" id="JANPWB010000009">
    <property type="protein sequence ID" value="KAJ1155256.1"/>
    <property type="molecule type" value="Genomic_DNA"/>
</dbReference>
<keyword evidence="3" id="KW-1185">Reference proteome</keyword>
<organism evidence="2 3">
    <name type="scientific">Pleurodeles waltl</name>
    <name type="common">Iberian ribbed newt</name>
    <dbReference type="NCBI Taxonomy" id="8319"/>
    <lineage>
        <taxon>Eukaryota</taxon>
        <taxon>Metazoa</taxon>
        <taxon>Chordata</taxon>
        <taxon>Craniata</taxon>
        <taxon>Vertebrata</taxon>
        <taxon>Euteleostomi</taxon>
        <taxon>Amphibia</taxon>
        <taxon>Batrachia</taxon>
        <taxon>Caudata</taxon>
        <taxon>Salamandroidea</taxon>
        <taxon>Salamandridae</taxon>
        <taxon>Pleurodelinae</taxon>
        <taxon>Pleurodeles</taxon>
    </lineage>
</organism>
<reference evidence="2" key="1">
    <citation type="journal article" date="2022" name="bioRxiv">
        <title>Sequencing and chromosome-scale assembly of the giantPleurodeles waltlgenome.</title>
        <authorList>
            <person name="Brown T."/>
            <person name="Elewa A."/>
            <person name="Iarovenko S."/>
            <person name="Subramanian E."/>
            <person name="Araus A.J."/>
            <person name="Petzold A."/>
            <person name="Susuki M."/>
            <person name="Suzuki K.-i.T."/>
            <person name="Hayashi T."/>
            <person name="Toyoda A."/>
            <person name="Oliveira C."/>
            <person name="Osipova E."/>
            <person name="Leigh N.D."/>
            <person name="Simon A."/>
            <person name="Yun M.H."/>
        </authorList>
    </citation>
    <scope>NUCLEOTIDE SEQUENCE</scope>
    <source>
        <strain evidence="2">20211129_DDA</strain>
        <tissue evidence="2">Liver</tissue>
    </source>
</reference>
<evidence type="ECO:0000256" key="1">
    <source>
        <dbReference type="SAM" id="MobiDB-lite"/>
    </source>
</evidence>
<gene>
    <name evidence="2" type="ORF">NDU88_007991</name>
</gene>
<accession>A0AAV7RR14</accession>
<comment type="caution">
    <text evidence="2">The sequence shown here is derived from an EMBL/GenBank/DDBJ whole genome shotgun (WGS) entry which is preliminary data.</text>
</comment>
<sequence length="137" mass="14793">MPWPIVTPPPGVGSMQKKKNSSRRAGDRPTLTDLMTEAEMQVALTRPKSSLTDLFRAGHVGEVAAGLPPLDAAGCSMSKPGAAGTRSRKRGQRGHERFVGGVSQETKTDQLLGEAEVVNAAHRRRHKQLQTVMRVKS</sequence>
<evidence type="ECO:0000313" key="2">
    <source>
        <dbReference type="EMBL" id="KAJ1155256.1"/>
    </source>
</evidence>
<protein>
    <submittedName>
        <fullName evidence="2">Uncharacterized protein</fullName>
    </submittedName>
</protein>
<dbReference type="AlphaFoldDB" id="A0AAV7RR14"/>
<feature type="region of interest" description="Disordered" evidence="1">
    <location>
        <begin position="1"/>
        <end position="30"/>
    </location>
</feature>